<name>A0AA87Q8N1_RHIRH</name>
<accession>A0AA87Q8N1</accession>
<dbReference type="Proteomes" id="UP000026941">
    <property type="component" value="Unassembled WGS sequence"/>
</dbReference>
<dbReference type="EMBL" id="BAYX01000014">
    <property type="protein sequence ID" value="GAJ96017.1"/>
    <property type="molecule type" value="Genomic_DNA"/>
</dbReference>
<gene>
    <name evidence="1" type="ORF">RRH01S_14_01710</name>
</gene>
<comment type="caution">
    <text evidence="1">The sequence shown here is derived from an EMBL/GenBank/DDBJ whole genome shotgun (WGS) entry which is preliminary data.</text>
</comment>
<reference evidence="1 2" key="1">
    <citation type="submission" date="2014-05" db="EMBL/GenBank/DDBJ databases">
        <title>Whole genome shotgun sequence of Rhizobium rhizogenes NBRC 13257.</title>
        <authorList>
            <person name="Katano-Makiyama Y."/>
            <person name="Hosoyama A."/>
            <person name="Hashimoto M."/>
            <person name="Hosoyama Y."/>
            <person name="Noguchi M."/>
            <person name="Tsuchikane K."/>
            <person name="Kimura A."/>
            <person name="Ohji S."/>
            <person name="Ichikawa N."/>
            <person name="Yamazoe A."/>
            <person name="Fujita N."/>
        </authorList>
    </citation>
    <scope>NUCLEOTIDE SEQUENCE [LARGE SCALE GENOMIC DNA]</scope>
    <source>
        <strain evidence="1 2">NBRC 13257</strain>
    </source>
</reference>
<protein>
    <recommendedName>
        <fullName evidence="3">Recombinase zinc beta ribbon domain-containing protein</fullName>
    </recommendedName>
</protein>
<evidence type="ECO:0000313" key="1">
    <source>
        <dbReference type="EMBL" id="GAJ96017.1"/>
    </source>
</evidence>
<dbReference type="AlphaFoldDB" id="A0AA87Q8N1"/>
<evidence type="ECO:0008006" key="3">
    <source>
        <dbReference type="Google" id="ProtNLM"/>
    </source>
</evidence>
<organism evidence="1 2">
    <name type="scientific">Rhizobium rhizogenes NBRC 13257</name>
    <dbReference type="NCBI Taxonomy" id="1220581"/>
    <lineage>
        <taxon>Bacteria</taxon>
        <taxon>Pseudomonadati</taxon>
        <taxon>Pseudomonadota</taxon>
        <taxon>Alphaproteobacteria</taxon>
        <taxon>Hyphomicrobiales</taxon>
        <taxon>Rhizobiaceae</taxon>
        <taxon>Rhizobium/Agrobacterium group</taxon>
        <taxon>Rhizobium</taxon>
    </lineage>
</organism>
<proteinExistence type="predicted"/>
<sequence length="108" mass="12308">MTIGTGTSHTGKVHRYYCCVSFMKKGPVACEGQKIPMDSLDELVTDYLTQRLFTGERLQQIIAEVSSKRAIKAKEVDVRASGLLKQVTEYEARLKRLYDSIEQGWRSY</sequence>
<evidence type="ECO:0000313" key="2">
    <source>
        <dbReference type="Proteomes" id="UP000026941"/>
    </source>
</evidence>